<sequence length="118" mass="12980">MLVMNVAASIQTKLSYSSKVRAYPFAFSLEEALVQHGPTISVNAGGKDILQSLGARFLPGFGIKPIQPKQAKAVYLPAWIIDAEVEAKFWVRTAEDQEAGQVKPSLSTNELNWINMNM</sequence>
<organism evidence="1 2">
    <name type="scientific">Cerrena zonata</name>
    <dbReference type="NCBI Taxonomy" id="2478898"/>
    <lineage>
        <taxon>Eukaryota</taxon>
        <taxon>Fungi</taxon>
        <taxon>Dikarya</taxon>
        <taxon>Basidiomycota</taxon>
        <taxon>Agaricomycotina</taxon>
        <taxon>Agaricomycetes</taxon>
        <taxon>Polyporales</taxon>
        <taxon>Cerrenaceae</taxon>
        <taxon>Cerrena</taxon>
    </lineage>
</organism>
<name>A0AAW0GBG7_9APHY</name>
<comment type="caution">
    <text evidence="1">The sequence shown here is derived from an EMBL/GenBank/DDBJ whole genome shotgun (WGS) entry which is preliminary data.</text>
</comment>
<accession>A0AAW0GBG7</accession>
<reference evidence="1 2" key="1">
    <citation type="submission" date="2022-09" db="EMBL/GenBank/DDBJ databases">
        <authorList>
            <person name="Palmer J.M."/>
        </authorList>
    </citation>
    <scope>NUCLEOTIDE SEQUENCE [LARGE SCALE GENOMIC DNA]</scope>
    <source>
        <strain evidence="1 2">DSM 7382</strain>
    </source>
</reference>
<dbReference type="Proteomes" id="UP001385951">
    <property type="component" value="Unassembled WGS sequence"/>
</dbReference>
<gene>
    <name evidence="1" type="ORF">QCA50_005804</name>
</gene>
<evidence type="ECO:0000313" key="1">
    <source>
        <dbReference type="EMBL" id="KAK7690705.1"/>
    </source>
</evidence>
<proteinExistence type="predicted"/>
<dbReference type="EMBL" id="JASBNA010000006">
    <property type="protein sequence ID" value="KAK7690705.1"/>
    <property type="molecule type" value="Genomic_DNA"/>
</dbReference>
<protein>
    <submittedName>
        <fullName evidence="1">Uncharacterized protein</fullName>
    </submittedName>
</protein>
<keyword evidence="2" id="KW-1185">Reference proteome</keyword>
<dbReference type="AlphaFoldDB" id="A0AAW0GBG7"/>
<evidence type="ECO:0000313" key="2">
    <source>
        <dbReference type="Proteomes" id="UP001385951"/>
    </source>
</evidence>